<accession>G8R0B1</accession>
<dbReference type="InterPro" id="IPR001254">
    <property type="entry name" value="Trypsin_dom"/>
</dbReference>
<protein>
    <submittedName>
        <fullName evidence="4">V8-like Glu-specific endopeptidase</fullName>
    </submittedName>
</protein>
<dbReference type="SUPFAM" id="SSF50494">
    <property type="entry name" value="Trypsin-like serine proteases"/>
    <property type="match status" value="1"/>
</dbReference>
<evidence type="ECO:0000256" key="1">
    <source>
        <dbReference type="ARBA" id="ARBA00022729"/>
    </source>
</evidence>
<dbReference type="STRING" id="926562.Oweho_0555"/>
<evidence type="ECO:0000259" key="2">
    <source>
        <dbReference type="Pfam" id="PF00089"/>
    </source>
</evidence>
<dbReference type="Pfam" id="PF00089">
    <property type="entry name" value="Trypsin"/>
    <property type="match status" value="1"/>
</dbReference>
<dbReference type="NCBIfam" id="TIGR04183">
    <property type="entry name" value="Por_Secre_tail"/>
    <property type="match status" value="1"/>
</dbReference>
<evidence type="ECO:0000313" key="4">
    <source>
        <dbReference type="EMBL" id="AEV31571.1"/>
    </source>
</evidence>
<keyword evidence="1" id="KW-0732">Signal</keyword>
<dbReference type="GO" id="GO:0004252">
    <property type="term" value="F:serine-type endopeptidase activity"/>
    <property type="evidence" value="ECO:0007669"/>
    <property type="project" value="InterPro"/>
</dbReference>
<organism evidence="4 5">
    <name type="scientific">Owenweeksia hongkongensis (strain DSM 17368 / CIP 108786 / JCM 12287 / NRRL B-23963 / UST20020801)</name>
    <dbReference type="NCBI Taxonomy" id="926562"/>
    <lineage>
        <taxon>Bacteria</taxon>
        <taxon>Pseudomonadati</taxon>
        <taxon>Bacteroidota</taxon>
        <taxon>Flavobacteriia</taxon>
        <taxon>Flavobacteriales</taxon>
        <taxon>Owenweeksiaceae</taxon>
        <taxon>Owenweeksia</taxon>
    </lineage>
</organism>
<dbReference type="Proteomes" id="UP000005631">
    <property type="component" value="Chromosome"/>
</dbReference>
<sequence>MRALPTSLFLLILSCILSAQVSKRIVSYDFALQLYDTIPGVLYDSTLAEDFVSGDNRGNSIVQLPSQPVFPLALNPNYSERFPAADSFNVDKYPFSSSVALRVVTNDSITNNCSGSLVSHNLVLTANHCFSYFINDTSTPNFYVFPAFNNGKANALFDSVRVSKLFYFEGSDLAFALLEESIGYNTGWIGFGYARDSILHNKLFHKISYPAYDIFGTKNFNGDTMFYENGYLNVFLDQYLGVTDVTGMGGQSGSSWFTFKILPITYGVTSSAHQFRHQRITPEEFYSITNIQKDLSEPEPPLPVSLKVFPNPAKDHIRLILPSDILMQNMSIFNSAGFKTSASYTSRENEIRIDLSNHANGLYFIQLESDQRVYTHKILITR</sequence>
<dbReference type="HOGENOM" id="CLU_723281_0_0_10"/>
<gene>
    <name evidence="4" type="ordered locus">Oweho_0555</name>
</gene>
<evidence type="ECO:0000259" key="3">
    <source>
        <dbReference type="Pfam" id="PF18962"/>
    </source>
</evidence>
<feature type="domain" description="Peptidase S1" evidence="2">
    <location>
        <begin position="98"/>
        <end position="134"/>
    </location>
</feature>
<reference evidence="4 5" key="1">
    <citation type="journal article" date="2012" name="Stand. Genomic Sci.">
        <title>Genome sequence of the orange-pigmented seawater bacterium Owenweeksia hongkongensis type strain (UST20020801(T)).</title>
        <authorList>
            <person name="Riedel T."/>
            <person name="Held B."/>
            <person name="Nolan M."/>
            <person name="Lucas S."/>
            <person name="Lapidus A."/>
            <person name="Tice H."/>
            <person name="Del Rio T.G."/>
            <person name="Cheng J.F."/>
            <person name="Han C."/>
            <person name="Tapia R."/>
            <person name="Goodwin L.A."/>
            <person name="Pitluck S."/>
            <person name="Liolios K."/>
            <person name="Mavromatis K."/>
            <person name="Pagani I."/>
            <person name="Ivanova N."/>
            <person name="Mikhailova N."/>
            <person name="Pati A."/>
            <person name="Chen A."/>
            <person name="Palaniappan K."/>
            <person name="Rohde M."/>
            <person name="Tindall B.J."/>
            <person name="Detter J.C."/>
            <person name="Goker M."/>
            <person name="Woyke T."/>
            <person name="Bristow J."/>
            <person name="Eisen J.A."/>
            <person name="Markowitz V."/>
            <person name="Hugenholtz P."/>
            <person name="Klenk H.P."/>
            <person name="Kyrpides N.C."/>
        </authorList>
    </citation>
    <scope>NUCLEOTIDE SEQUENCE</scope>
    <source>
        <strain evidence="5">DSM 17368 / JCM 12287 / NRRL B-23963</strain>
    </source>
</reference>
<dbReference type="Gene3D" id="2.40.10.10">
    <property type="entry name" value="Trypsin-like serine proteases"/>
    <property type="match status" value="2"/>
</dbReference>
<feature type="domain" description="Secretion system C-terminal sorting" evidence="3">
    <location>
        <begin position="308"/>
        <end position="380"/>
    </location>
</feature>
<dbReference type="InterPro" id="IPR026444">
    <property type="entry name" value="Secre_tail"/>
</dbReference>
<evidence type="ECO:0000313" key="5">
    <source>
        <dbReference type="Proteomes" id="UP000005631"/>
    </source>
</evidence>
<dbReference type="KEGG" id="oho:Oweho_0555"/>
<dbReference type="AlphaFoldDB" id="G8R0B1"/>
<name>G8R0B1_OWEHD</name>
<dbReference type="InterPro" id="IPR009003">
    <property type="entry name" value="Peptidase_S1_PA"/>
</dbReference>
<dbReference type="Pfam" id="PF18962">
    <property type="entry name" value="Por_Secre_tail"/>
    <property type="match status" value="1"/>
</dbReference>
<dbReference type="OrthoDB" id="1521787at2"/>
<proteinExistence type="predicted"/>
<dbReference type="GO" id="GO:0006508">
    <property type="term" value="P:proteolysis"/>
    <property type="evidence" value="ECO:0007669"/>
    <property type="project" value="InterPro"/>
</dbReference>
<dbReference type="eggNOG" id="COG3591">
    <property type="taxonomic scope" value="Bacteria"/>
</dbReference>
<dbReference type="PROSITE" id="PS51257">
    <property type="entry name" value="PROKAR_LIPOPROTEIN"/>
    <property type="match status" value="1"/>
</dbReference>
<keyword evidence="5" id="KW-1185">Reference proteome</keyword>
<dbReference type="InterPro" id="IPR043504">
    <property type="entry name" value="Peptidase_S1_PA_chymotrypsin"/>
</dbReference>
<dbReference type="EMBL" id="CP003156">
    <property type="protein sequence ID" value="AEV31571.1"/>
    <property type="molecule type" value="Genomic_DNA"/>
</dbReference>
<dbReference type="RefSeq" id="WP_014200932.1">
    <property type="nucleotide sequence ID" value="NC_016599.1"/>
</dbReference>